<proteinExistence type="predicted"/>
<evidence type="ECO:0000259" key="3">
    <source>
        <dbReference type="PROSITE" id="PS50157"/>
    </source>
</evidence>
<dbReference type="AlphaFoldDB" id="A0A2W1BLX1"/>
<organism evidence="4 5">
    <name type="scientific">Helicoverpa armigera</name>
    <name type="common">Cotton bollworm</name>
    <name type="synonym">Heliothis armigera</name>
    <dbReference type="NCBI Taxonomy" id="29058"/>
    <lineage>
        <taxon>Eukaryota</taxon>
        <taxon>Metazoa</taxon>
        <taxon>Ecdysozoa</taxon>
        <taxon>Arthropoda</taxon>
        <taxon>Hexapoda</taxon>
        <taxon>Insecta</taxon>
        <taxon>Pterygota</taxon>
        <taxon>Neoptera</taxon>
        <taxon>Endopterygota</taxon>
        <taxon>Lepidoptera</taxon>
        <taxon>Glossata</taxon>
        <taxon>Ditrysia</taxon>
        <taxon>Noctuoidea</taxon>
        <taxon>Noctuidae</taxon>
        <taxon>Heliothinae</taxon>
        <taxon>Helicoverpa</taxon>
    </lineage>
</organism>
<sequence>MGAKTPVTVNKQIKPRPTVKCDVCGRKFLTVPALKSHHKFLHVKPEALKQSKKQENVKLVKKKVVPVNMLKRVNSPVSKTKETAESAPKIAGNSPSAPKRPEFECPVCSERFPVYFTTFRHIQKKHCVNEKGEKVSSNAPDLVKPIRIEMCASCSQQIRSTEPHKCPQQHSNKDQFACLSCRQVFTGLVLFQHHVKGYHADGAQNFFFPTRDDFMNWKADLEDQTGVTFVKLNKMKSKEIYHCSHQVLGLTAATEACCSIITLREYTKGFHACYYKEHKGHKVDTAPLTQHMKYSINLYTQDREEMKVESEEDNELFTQFKKMISCILFDAANVSGKPLRELLGKALEMTSILKNAEGQDRSTPLISKCLTDDQISKTLDSLKADPNKRKIPDENNTKPVAKRARKSSQFVDKVLENGMATRHKNSLMNNKTVSFDDLQANEDIENIIKEISAPQKSEPKKTEAPVTDEKVDEETKKSDDQQAIAMLRAQLQSPSSFNDSYKNFVDQNFKANTENVSSTPKTKANVKKKEVVKTKMGQFKVKTSVSPKPMSPKSPKEVIKEVPIAPRIWKPVADIKYEVKEQENDCNILILKI</sequence>
<dbReference type="PROSITE" id="PS50157">
    <property type="entry name" value="ZINC_FINGER_C2H2_2"/>
    <property type="match status" value="1"/>
</dbReference>
<dbReference type="PROSITE" id="PS00028">
    <property type="entry name" value="ZINC_FINGER_C2H2_1"/>
    <property type="match status" value="3"/>
</dbReference>
<feature type="compositionally biased region" description="Basic and acidic residues" evidence="2">
    <location>
        <begin position="457"/>
        <end position="479"/>
    </location>
</feature>
<protein>
    <recommendedName>
        <fullName evidence="3">C2H2-type domain-containing protein</fullName>
    </recommendedName>
</protein>
<gene>
    <name evidence="4" type="primary">HaOG210749</name>
    <name evidence="4" type="ORF">B5X24_HaOG210749</name>
</gene>
<dbReference type="EMBL" id="KZ150163">
    <property type="protein sequence ID" value="PZC72683.1"/>
    <property type="molecule type" value="Genomic_DNA"/>
</dbReference>
<dbReference type="SMART" id="SM00355">
    <property type="entry name" value="ZnF_C2H2"/>
    <property type="match status" value="3"/>
</dbReference>
<name>A0A2W1BLX1_HELAM</name>
<evidence type="ECO:0000256" key="1">
    <source>
        <dbReference type="PROSITE-ProRule" id="PRU00042"/>
    </source>
</evidence>
<keyword evidence="5" id="KW-1185">Reference proteome</keyword>
<feature type="region of interest" description="Disordered" evidence="2">
    <location>
        <begin position="76"/>
        <end position="96"/>
    </location>
</feature>
<dbReference type="OrthoDB" id="7483656at2759"/>
<accession>A0A2W1BLX1</accession>
<evidence type="ECO:0000313" key="4">
    <source>
        <dbReference type="EMBL" id="PZC72683.1"/>
    </source>
</evidence>
<evidence type="ECO:0000256" key="2">
    <source>
        <dbReference type="SAM" id="MobiDB-lite"/>
    </source>
</evidence>
<feature type="compositionally biased region" description="Basic and acidic residues" evidence="2">
    <location>
        <begin position="384"/>
        <end position="396"/>
    </location>
</feature>
<dbReference type="GO" id="GO:0008270">
    <property type="term" value="F:zinc ion binding"/>
    <property type="evidence" value="ECO:0007669"/>
    <property type="project" value="UniProtKB-KW"/>
</dbReference>
<dbReference type="Proteomes" id="UP000249218">
    <property type="component" value="Unassembled WGS sequence"/>
</dbReference>
<reference evidence="4 5" key="1">
    <citation type="journal article" date="2017" name="BMC Biol.">
        <title>Genomic innovations, transcriptional plasticity and gene loss underlying the evolution and divergence of two highly polyphagous and invasive Helicoverpa pest species.</title>
        <authorList>
            <person name="Pearce S.L."/>
            <person name="Clarke D.F."/>
            <person name="East P.D."/>
            <person name="Elfekih S."/>
            <person name="Gordon K.H."/>
            <person name="Jermiin L.S."/>
            <person name="McGaughran A."/>
            <person name="Oakeshott J.G."/>
            <person name="Papanikolaou A."/>
            <person name="Perera O.P."/>
            <person name="Rane R.V."/>
            <person name="Richards S."/>
            <person name="Tay W.T."/>
            <person name="Walsh T.K."/>
            <person name="Anderson A."/>
            <person name="Anderson C.J."/>
            <person name="Asgari S."/>
            <person name="Board P.G."/>
            <person name="Bretschneider A."/>
            <person name="Campbell P.M."/>
            <person name="Chertemps T."/>
            <person name="Christeller J.T."/>
            <person name="Coppin C.W."/>
            <person name="Downes S.J."/>
            <person name="Duan G."/>
            <person name="Farnsworth C.A."/>
            <person name="Good R.T."/>
            <person name="Han L.B."/>
            <person name="Han Y.C."/>
            <person name="Hatje K."/>
            <person name="Horne I."/>
            <person name="Huang Y.P."/>
            <person name="Hughes D.S."/>
            <person name="Jacquin-Joly E."/>
            <person name="James W."/>
            <person name="Jhangiani S."/>
            <person name="Kollmar M."/>
            <person name="Kuwar S.S."/>
            <person name="Li S."/>
            <person name="Liu N.Y."/>
            <person name="Maibeche M.T."/>
            <person name="Miller J.R."/>
            <person name="Montagne N."/>
            <person name="Perry T."/>
            <person name="Qu J."/>
            <person name="Song S.V."/>
            <person name="Sutton G.G."/>
            <person name="Vogel H."/>
            <person name="Walenz B.P."/>
            <person name="Xu W."/>
            <person name="Zhang H.J."/>
            <person name="Zou Z."/>
            <person name="Batterham P."/>
            <person name="Edwards O.R."/>
            <person name="Feyereisen R."/>
            <person name="Gibbs R.A."/>
            <person name="Heckel D.G."/>
            <person name="McGrath A."/>
            <person name="Robin C."/>
            <person name="Scherer S.E."/>
            <person name="Worley K.C."/>
            <person name="Wu Y.D."/>
        </authorList>
    </citation>
    <scope>NUCLEOTIDE SEQUENCE [LARGE SCALE GENOMIC DNA]</scope>
    <source>
        <strain evidence="4">Harm_GR_Male_#8</strain>
        <tissue evidence="4">Whole organism</tissue>
    </source>
</reference>
<evidence type="ECO:0000313" key="5">
    <source>
        <dbReference type="Proteomes" id="UP000249218"/>
    </source>
</evidence>
<feature type="region of interest" description="Disordered" evidence="2">
    <location>
        <begin position="384"/>
        <end position="406"/>
    </location>
</feature>
<keyword evidence="1" id="KW-0863">Zinc-finger</keyword>
<dbReference type="InterPro" id="IPR013087">
    <property type="entry name" value="Znf_C2H2_type"/>
</dbReference>
<keyword evidence="1" id="KW-0479">Metal-binding</keyword>
<feature type="region of interest" description="Disordered" evidence="2">
    <location>
        <begin position="450"/>
        <end position="479"/>
    </location>
</feature>
<feature type="domain" description="C2H2-type" evidence="3">
    <location>
        <begin position="19"/>
        <end position="47"/>
    </location>
</feature>
<keyword evidence="1" id="KW-0862">Zinc</keyword>